<dbReference type="FunFam" id="2.60.40.10:FF:000032">
    <property type="entry name" value="palladin isoform X1"/>
    <property type="match status" value="1"/>
</dbReference>
<dbReference type="CDD" id="cd20971">
    <property type="entry name" value="IgI_1_Titin-A168_like"/>
    <property type="match status" value="1"/>
</dbReference>
<dbReference type="Gene3D" id="1.20.900.10">
    <property type="entry name" value="Dbl homology (DH) domain"/>
    <property type="match status" value="1"/>
</dbReference>
<dbReference type="GO" id="GO:0005085">
    <property type="term" value="F:guanyl-nucleotide exchange factor activity"/>
    <property type="evidence" value="ECO:0007669"/>
    <property type="project" value="InterPro"/>
</dbReference>
<dbReference type="Pfam" id="PF22697">
    <property type="entry name" value="SOS1_NGEF_PH"/>
    <property type="match status" value="1"/>
</dbReference>
<evidence type="ECO:0000313" key="9">
    <source>
        <dbReference type="Ensembl" id="ENSSANP00000092888.1"/>
    </source>
</evidence>
<comment type="subcellular location">
    <subcellularLocation>
        <location evidence="1">Cytoplasm</location>
    </subcellularLocation>
</comment>
<dbReference type="Ensembl" id="ENSSANT00000098673.1">
    <property type="protein sequence ID" value="ENSSANP00000092888.1"/>
    <property type="gene ID" value="ENSSANG00000045820.1"/>
</dbReference>
<dbReference type="SUPFAM" id="SSF48726">
    <property type="entry name" value="Immunoglobulin"/>
    <property type="match status" value="2"/>
</dbReference>
<dbReference type="InterPro" id="IPR003598">
    <property type="entry name" value="Ig_sub2"/>
</dbReference>
<feature type="domain" description="DH" evidence="7">
    <location>
        <begin position="33"/>
        <end position="87"/>
    </location>
</feature>
<evidence type="ECO:0000256" key="1">
    <source>
        <dbReference type="ARBA" id="ARBA00004496"/>
    </source>
</evidence>
<dbReference type="GO" id="GO:0004672">
    <property type="term" value="F:protein kinase activity"/>
    <property type="evidence" value="ECO:0007669"/>
    <property type="project" value="TreeGrafter"/>
</dbReference>
<dbReference type="InterPro" id="IPR013098">
    <property type="entry name" value="Ig_I-set"/>
</dbReference>
<keyword evidence="3" id="KW-1015">Disulfide bond</keyword>
<protein>
    <recommendedName>
        <fullName evidence="11">OBSCN</fullName>
    </recommendedName>
</protein>
<dbReference type="Pfam" id="PF07679">
    <property type="entry name" value="I-set"/>
    <property type="match status" value="2"/>
</dbReference>
<reference evidence="9" key="2">
    <citation type="submission" date="2025-09" db="UniProtKB">
        <authorList>
            <consortium name="Ensembl"/>
        </authorList>
    </citation>
    <scope>IDENTIFICATION</scope>
</reference>
<feature type="domain" description="Ig-like" evidence="8">
    <location>
        <begin position="224"/>
        <end position="313"/>
    </location>
</feature>
<reference evidence="9" key="1">
    <citation type="submission" date="2025-08" db="UniProtKB">
        <authorList>
            <consortium name="Ensembl"/>
        </authorList>
    </citation>
    <scope>IDENTIFICATION</scope>
</reference>
<evidence type="ECO:0000259" key="6">
    <source>
        <dbReference type="PROSITE" id="PS50003"/>
    </source>
</evidence>
<feature type="domain" description="Ig-like" evidence="8">
    <location>
        <begin position="318"/>
        <end position="394"/>
    </location>
</feature>
<dbReference type="InterPro" id="IPR003599">
    <property type="entry name" value="Ig_sub"/>
</dbReference>
<dbReference type="Gene3D" id="2.60.40.10">
    <property type="entry name" value="Immunoglobulins"/>
    <property type="match status" value="2"/>
</dbReference>
<dbReference type="CDD" id="cd13239">
    <property type="entry name" value="PH_Obscurin"/>
    <property type="match status" value="1"/>
</dbReference>
<evidence type="ECO:0000256" key="4">
    <source>
        <dbReference type="ARBA" id="ARBA00023319"/>
    </source>
</evidence>
<dbReference type="AlphaFoldDB" id="A0A671S8K0"/>
<dbReference type="InterPro" id="IPR035899">
    <property type="entry name" value="DBL_dom_sf"/>
</dbReference>
<dbReference type="FunFam" id="2.60.40.10:FF:000380">
    <property type="entry name" value="obscurin isoform X3"/>
    <property type="match status" value="1"/>
</dbReference>
<sequence length="713" mass="80055">NPSTAGTEFRQSNIMDYTVSELANVDPSEGPVLSINAYLQRPPERIQKYRALLKELIRNKARNGQNCCLLEQAYAMVSSLSQRSENTHHVSLIENYPANLEALGEPIRQGPFTVWEGAPGIRTSSRGHHRHVFLFKNHVVICKQKRDTNTDTQAYVFKSMMKLTNIDVNETVEGDERAFEIWHEREDSVRKYTLQARTVVIKNSWLRDLRDLQQRYSMPAWSPPDFDAVLTDCTAELGQTVKLACKVTGAPKPQVTWYKDGRAVEADPHHIIIEDPDGSCTLILDNMTADDSGQYMCFATSSAGNASTLGKITVQVPPRFVNKIRNATLYPGEDAQFTCTIQSAPSPKIRWFKDGKLLTDLEKLQTYSEPRSGVLVLVVKNPGERDLGHYECEMLQFLPFLLFFQLVTEQETKIPKKTIIIEETITTVVKNTRMKRHASPRPSPMGAHRSETSTPEPPRQRRTLARKTVPTLYVPEPEGATARNPRWVEVEEIIEYKVNKSPKLPRRRGSSGTDEEEIAQNVSEVPSEVDNMTTYSGEIDDPCVSDGDDEGTIVVEPEDDELDAQDRKMLTDGNRVLTLEDLEDYVPQEGETFGSGTDQHVLVEKPSEISVLQREINEPVVGKPIVLNVVRPVPPAKPRMGFFGSFKDHISSMFSPGSSASGSSQPTYWSEVQRGKEGGLQSFKTQVAAQTRSYTPTGQVTLQISKKKPFEKQ</sequence>
<dbReference type="PANTHER" id="PTHR47633">
    <property type="entry name" value="IMMUNOGLOBULIN"/>
    <property type="match status" value="1"/>
</dbReference>
<evidence type="ECO:0000259" key="7">
    <source>
        <dbReference type="PROSITE" id="PS50010"/>
    </source>
</evidence>
<dbReference type="SMART" id="SM00409">
    <property type="entry name" value="IG"/>
    <property type="match status" value="2"/>
</dbReference>
<feature type="region of interest" description="Disordered" evidence="5">
    <location>
        <begin position="654"/>
        <end position="713"/>
    </location>
</feature>
<evidence type="ECO:0008006" key="11">
    <source>
        <dbReference type="Google" id="ProtNLM"/>
    </source>
</evidence>
<keyword evidence="4" id="KW-0393">Immunoglobulin domain</keyword>
<dbReference type="SMART" id="SM00408">
    <property type="entry name" value="IGc2"/>
    <property type="match status" value="2"/>
</dbReference>
<accession>A0A671S8K0</accession>
<evidence type="ECO:0000313" key="10">
    <source>
        <dbReference type="Proteomes" id="UP000472260"/>
    </source>
</evidence>
<dbReference type="SUPFAM" id="SSF48065">
    <property type="entry name" value="DBL homology domain (DH-domain)"/>
    <property type="match status" value="1"/>
</dbReference>
<dbReference type="SUPFAM" id="SSF50729">
    <property type="entry name" value="PH domain-like"/>
    <property type="match status" value="1"/>
</dbReference>
<dbReference type="PROSITE" id="PS50835">
    <property type="entry name" value="IG_LIKE"/>
    <property type="match status" value="2"/>
</dbReference>
<evidence type="ECO:0000256" key="2">
    <source>
        <dbReference type="ARBA" id="ARBA00022490"/>
    </source>
</evidence>
<dbReference type="PROSITE" id="PS50010">
    <property type="entry name" value="DH_2"/>
    <property type="match status" value="1"/>
</dbReference>
<dbReference type="PANTHER" id="PTHR47633:SF4">
    <property type="entry name" value="MYOPALLADIN ISOFORM X1"/>
    <property type="match status" value="1"/>
</dbReference>
<dbReference type="GO" id="GO:0030018">
    <property type="term" value="C:Z disc"/>
    <property type="evidence" value="ECO:0007669"/>
    <property type="project" value="TreeGrafter"/>
</dbReference>
<feature type="region of interest" description="Disordered" evidence="5">
    <location>
        <begin position="432"/>
        <end position="466"/>
    </location>
</feature>
<keyword evidence="2" id="KW-0963">Cytoplasm</keyword>
<evidence type="ECO:0000256" key="3">
    <source>
        <dbReference type="ARBA" id="ARBA00023157"/>
    </source>
</evidence>
<dbReference type="SMART" id="SM00233">
    <property type="entry name" value="PH"/>
    <property type="match status" value="1"/>
</dbReference>
<dbReference type="FunFam" id="2.30.29.30:FF:000197">
    <property type="entry name" value="obscurin isoform X5"/>
    <property type="match status" value="1"/>
</dbReference>
<dbReference type="PROSITE" id="PS50003">
    <property type="entry name" value="PH_DOMAIN"/>
    <property type="match status" value="1"/>
</dbReference>
<name>A0A671S8K0_9TELE</name>
<dbReference type="InterPro" id="IPR000219">
    <property type="entry name" value="DH_dom"/>
</dbReference>
<dbReference type="Gene3D" id="2.30.29.30">
    <property type="entry name" value="Pleckstrin-homology domain (PH domain)/Phosphotyrosine-binding domain (PTB)"/>
    <property type="match status" value="1"/>
</dbReference>
<keyword evidence="10" id="KW-1185">Reference proteome</keyword>
<dbReference type="InterPro" id="IPR036179">
    <property type="entry name" value="Ig-like_dom_sf"/>
</dbReference>
<feature type="compositionally biased region" description="Low complexity" evidence="5">
    <location>
        <begin position="654"/>
        <end position="664"/>
    </location>
</feature>
<feature type="compositionally biased region" description="Polar residues" evidence="5">
    <location>
        <begin position="682"/>
        <end position="704"/>
    </location>
</feature>
<proteinExistence type="predicted"/>
<dbReference type="Proteomes" id="UP000472260">
    <property type="component" value="Unassembled WGS sequence"/>
</dbReference>
<dbReference type="InterPro" id="IPR013783">
    <property type="entry name" value="Ig-like_fold"/>
</dbReference>
<dbReference type="InterPro" id="IPR001849">
    <property type="entry name" value="PH_domain"/>
</dbReference>
<evidence type="ECO:0000259" key="8">
    <source>
        <dbReference type="PROSITE" id="PS50835"/>
    </source>
</evidence>
<feature type="domain" description="PH" evidence="6">
    <location>
        <begin position="105"/>
        <end position="214"/>
    </location>
</feature>
<dbReference type="InterPro" id="IPR007110">
    <property type="entry name" value="Ig-like_dom"/>
</dbReference>
<evidence type="ECO:0000256" key="5">
    <source>
        <dbReference type="SAM" id="MobiDB-lite"/>
    </source>
</evidence>
<dbReference type="InterPro" id="IPR055251">
    <property type="entry name" value="SOS1_NGEF_PH"/>
</dbReference>
<dbReference type="InterPro" id="IPR011993">
    <property type="entry name" value="PH-like_dom_sf"/>
</dbReference>
<organism evidence="9 10">
    <name type="scientific">Sinocyclocheilus anshuiensis</name>
    <dbReference type="NCBI Taxonomy" id="1608454"/>
    <lineage>
        <taxon>Eukaryota</taxon>
        <taxon>Metazoa</taxon>
        <taxon>Chordata</taxon>
        <taxon>Craniata</taxon>
        <taxon>Vertebrata</taxon>
        <taxon>Euteleostomi</taxon>
        <taxon>Actinopterygii</taxon>
        <taxon>Neopterygii</taxon>
        <taxon>Teleostei</taxon>
        <taxon>Ostariophysi</taxon>
        <taxon>Cypriniformes</taxon>
        <taxon>Cyprinidae</taxon>
        <taxon>Cyprininae</taxon>
        <taxon>Sinocyclocheilus</taxon>
    </lineage>
</organism>